<comment type="similarity">
    <text evidence="2 11">Belongs to the binding-protein-dependent transport system permease family.</text>
</comment>
<sequence length="277" mass="30808">MEFQSQSRAKILVYVILGFAAFFILYPLVLMLLNSLKTNFEIFLNPIGLPENPNWGVFAKVWAAANLGRAIFNSLLISLGTVLSVCTVTSMAAWVVARRSVPGWFLISLYFLVTTTIPIQMYIFPLYFVMGWLGLINQPLAVIYIYTAIFTPFALFLLRTYIVEIPVELEEAARIDGASESQIFFRVILPLIKPGLITVALITGLSAWNEFLIAVTFLQTGEAATATARFYQLIGRFSSNWPEQMAIAAIIAVPVVVFFVILQRRFIEGVSSGAVKG</sequence>
<dbReference type="Gene3D" id="1.10.3720.10">
    <property type="entry name" value="MetI-like"/>
    <property type="match status" value="1"/>
</dbReference>
<evidence type="ECO:0000256" key="10">
    <source>
        <dbReference type="ARBA" id="ARBA00037054"/>
    </source>
</evidence>
<dbReference type="RefSeq" id="WP_099515027.1">
    <property type="nucleotide sequence ID" value="NZ_CP016619.1"/>
</dbReference>
<evidence type="ECO:0000256" key="9">
    <source>
        <dbReference type="ARBA" id="ARBA00023136"/>
    </source>
</evidence>
<comment type="subcellular location">
    <subcellularLocation>
        <location evidence="12">Cell inner membrane</location>
        <topology evidence="12">Multi-pass membrane protein</topology>
    </subcellularLocation>
    <subcellularLocation>
        <location evidence="1 11">Cell membrane</location>
        <topology evidence="1 11">Multi-pass membrane protein</topology>
    </subcellularLocation>
</comment>
<accession>A0A1B2EVV9</accession>
<evidence type="ECO:0000256" key="8">
    <source>
        <dbReference type="ARBA" id="ARBA00022989"/>
    </source>
</evidence>
<feature type="transmembrane region" description="Helical" evidence="11">
    <location>
        <begin position="141"/>
        <end position="162"/>
    </location>
</feature>
<keyword evidence="14" id="KW-0614">Plasmid</keyword>
<evidence type="ECO:0000256" key="2">
    <source>
        <dbReference type="ARBA" id="ARBA00009306"/>
    </source>
</evidence>
<dbReference type="EMBL" id="CP016619">
    <property type="protein sequence ID" value="ANY84093.1"/>
    <property type="molecule type" value="Genomic_DNA"/>
</dbReference>
<evidence type="ECO:0000256" key="12">
    <source>
        <dbReference type="RuleBase" id="RU363056"/>
    </source>
</evidence>
<keyword evidence="7 11" id="KW-0812">Transmembrane</keyword>
<evidence type="ECO:0000256" key="5">
    <source>
        <dbReference type="ARBA" id="ARBA00022448"/>
    </source>
</evidence>
<dbReference type="PANTHER" id="PTHR43744">
    <property type="entry name" value="ABC TRANSPORTER PERMEASE PROTEIN MG189-RELATED-RELATED"/>
    <property type="match status" value="1"/>
</dbReference>
<protein>
    <recommendedName>
        <fullName evidence="4 12">sn-glycerol-3-phosphate transport system permease protein UgpE</fullName>
    </recommendedName>
</protein>
<feature type="transmembrane region" description="Helical" evidence="11">
    <location>
        <begin position="75"/>
        <end position="97"/>
    </location>
</feature>
<keyword evidence="8 11" id="KW-1133">Transmembrane helix</keyword>
<dbReference type="SUPFAM" id="SSF161098">
    <property type="entry name" value="MetI-like"/>
    <property type="match status" value="1"/>
</dbReference>
<keyword evidence="5 11" id="KW-0813">Transport</keyword>
<feature type="transmembrane region" description="Helical" evidence="11">
    <location>
        <begin position="12"/>
        <end position="33"/>
    </location>
</feature>
<evidence type="ECO:0000256" key="4">
    <source>
        <dbReference type="ARBA" id="ARBA00020515"/>
    </source>
</evidence>
<keyword evidence="12" id="KW-0997">Cell inner membrane</keyword>
<feature type="transmembrane region" description="Helical" evidence="11">
    <location>
        <begin position="104"/>
        <end position="129"/>
    </location>
</feature>
<reference evidence="14" key="1">
    <citation type="submission" date="2016-07" db="EMBL/GenBank/DDBJ databases">
        <title>Microvirga ossetica sp. nov. a new species of rhizobia isolated from root nodules of the legume species Vicia alpestris Steven originated from North Ossetia region in the Caucasus.</title>
        <authorList>
            <person name="Safronova V.I."/>
            <person name="Kuznetsova I.G."/>
            <person name="Sazanova A.L."/>
            <person name="Belimov A."/>
            <person name="Andronov E."/>
            <person name="Osledkin Y.S."/>
            <person name="Onishchuk O.P."/>
            <person name="Kurchak O.N."/>
            <person name="Shaposhnikov A.I."/>
            <person name="Willems A."/>
            <person name="Tikhonovich I.A."/>
        </authorList>
    </citation>
    <scope>NUCLEOTIDE SEQUENCE [LARGE SCALE GENOMIC DNA]</scope>
    <source>
        <strain evidence="14">V5/3M</strain>
        <plasmid evidence="14">unnamed2</plasmid>
    </source>
</reference>
<dbReference type="PANTHER" id="PTHR43744:SF8">
    <property type="entry name" value="SN-GLYCEROL-3-PHOSPHATE TRANSPORT SYSTEM PERMEASE PROTEIN UGPE"/>
    <property type="match status" value="1"/>
</dbReference>
<dbReference type="Pfam" id="PF00528">
    <property type="entry name" value="BPD_transp_1"/>
    <property type="match status" value="1"/>
</dbReference>
<evidence type="ECO:0000256" key="7">
    <source>
        <dbReference type="ARBA" id="ARBA00022692"/>
    </source>
</evidence>
<feature type="domain" description="ABC transmembrane type-1" evidence="13">
    <location>
        <begin position="71"/>
        <end position="262"/>
    </location>
</feature>
<keyword evidence="9 11" id="KW-0472">Membrane</keyword>
<dbReference type="PROSITE" id="PS50928">
    <property type="entry name" value="ABC_TM1"/>
    <property type="match status" value="1"/>
</dbReference>
<evidence type="ECO:0000256" key="6">
    <source>
        <dbReference type="ARBA" id="ARBA00022475"/>
    </source>
</evidence>
<dbReference type="CDD" id="cd06261">
    <property type="entry name" value="TM_PBP2"/>
    <property type="match status" value="1"/>
</dbReference>
<feature type="transmembrane region" description="Helical" evidence="11">
    <location>
        <begin position="245"/>
        <end position="262"/>
    </location>
</feature>
<dbReference type="AlphaFoldDB" id="A0A1B2EVV9"/>
<evidence type="ECO:0000256" key="1">
    <source>
        <dbReference type="ARBA" id="ARBA00004651"/>
    </source>
</evidence>
<geneLocation type="plasmid" evidence="14">
    <name>unnamed2</name>
</geneLocation>
<gene>
    <name evidence="12" type="primary">ugpE</name>
    <name evidence="14" type="ORF">BB934_38215</name>
</gene>
<dbReference type="KEGG" id="moc:BB934_38215"/>
<name>A0A1B2EVV9_9HYPH</name>
<dbReference type="GO" id="GO:0055085">
    <property type="term" value="P:transmembrane transport"/>
    <property type="evidence" value="ECO:0007669"/>
    <property type="project" value="InterPro"/>
</dbReference>
<dbReference type="InterPro" id="IPR035906">
    <property type="entry name" value="MetI-like_sf"/>
</dbReference>
<evidence type="ECO:0000259" key="13">
    <source>
        <dbReference type="PROSITE" id="PS50928"/>
    </source>
</evidence>
<evidence type="ECO:0000313" key="14">
    <source>
        <dbReference type="EMBL" id="ANY84093.1"/>
    </source>
</evidence>
<dbReference type="InterPro" id="IPR000515">
    <property type="entry name" value="MetI-like"/>
</dbReference>
<comment type="subunit">
    <text evidence="3 12">The complex is composed of two ATP-binding proteins (UgpC), two transmembrane proteins (UgpA and UgpE) and a solute-binding protein (UgpB).</text>
</comment>
<organism evidence="14">
    <name type="scientific">Microvirga ossetica</name>
    <dbReference type="NCBI Taxonomy" id="1882682"/>
    <lineage>
        <taxon>Bacteria</taxon>
        <taxon>Pseudomonadati</taxon>
        <taxon>Pseudomonadota</taxon>
        <taxon>Alphaproteobacteria</taxon>
        <taxon>Hyphomicrobiales</taxon>
        <taxon>Methylobacteriaceae</taxon>
        <taxon>Microvirga</taxon>
    </lineage>
</organism>
<comment type="function">
    <text evidence="10 12">Part of the ABC transporter complex UgpBAEC involved in sn-glycerol-3-phosphate (G3P) import. Probably responsible for the translocation of the substrate across the membrane.</text>
</comment>
<dbReference type="OrthoDB" id="9815445at2"/>
<feature type="transmembrane region" description="Helical" evidence="11">
    <location>
        <begin position="183"/>
        <end position="208"/>
    </location>
</feature>
<keyword evidence="6 12" id="KW-1003">Cell membrane</keyword>
<dbReference type="GO" id="GO:0005886">
    <property type="term" value="C:plasma membrane"/>
    <property type="evidence" value="ECO:0007669"/>
    <property type="project" value="UniProtKB-SubCell"/>
</dbReference>
<evidence type="ECO:0000256" key="3">
    <source>
        <dbReference type="ARBA" id="ARBA00011557"/>
    </source>
</evidence>
<proteinExistence type="inferred from homology"/>
<evidence type="ECO:0000256" key="11">
    <source>
        <dbReference type="RuleBase" id="RU363032"/>
    </source>
</evidence>